<evidence type="ECO:0000313" key="1">
    <source>
        <dbReference type="EMBL" id="MBS4181447.1"/>
    </source>
</evidence>
<dbReference type="Gene3D" id="3.40.960.10">
    <property type="entry name" value="VSR Endonuclease"/>
    <property type="match status" value="1"/>
</dbReference>
<name>A0A942Y7K5_9BACI</name>
<dbReference type="SUPFAM" id="SSF52980">
    <property type="entry name" value="Restriction endonuclease-like"/>
    <property type="match status" value="1"/>
</dbReference>
<accession>A0A942Y7K5</accession>
<proteinExistence type="predicted"/>
<sequence length="294" mass="32227">MSRPNPLPPHLLERAFRVTEARDLGVPASRLRRSDLRRPTHGVRAGRDGGASLVDALALVLRRDQRFSHLTAADIWGLPSPRDHEHARGPVHVATVGTAALMRRRGVVAHRVRDSDTVVHRGLAVSSPARTWAECAMLLGFRDLVAMGDHLVGRASLASVDDLAHALRPRGHGVVLARAALAAIRVGSESPMETGMRLDIVEAGFPEPSLNVDVHDDDGQFLGRVDMCWPGVRIALEYDGDHHRSRDAFRHDQRRANGFAVNGWLVIHATAADAARPAVVFERLRQAFAERARV</sequence>
<comment type="caution">
    <text evidence="1">The sequence shown here is derived from an EMBL/GenBank/DDBJ whole genome shotgun (WGS) entry which is preliminary data.</text>
</comment>
<organism evidence="1">
    <name type="scientific">Neobacillus citreus</name>
    <dbReference type="NCBI Taxonomy" id="2833578"/>
    <lineage>
        <taxon>Bacteria</taxon>
        <taxon>Bacillati</taxon>
        <taxon>Bacillota</taxon>
        <taxon>Bacilli</taxon>
        <taxon>Bacillales</taxon>
        <taxon>Bacillaceae</taxon>
        <taxon>Neobacillus</taxon>
    </lineage>
</organism>
<evidence type="ECO:0008006" key="2">
    <source>
        <dbReference type="Google" id="ProtNLM"/>
    </source>
</evidence>
<gene>
    <name evidence="1" type="ORF">KHB02_08625</name>
</gene>
<dbReference type="EMBL" id="JAGYPE010000002">
    <property type="protein sequence ID" value="MBS4181447.1"/>
    <property type="molecule type" value="Genomic_DNA"/>
</dbReference>
<reference evidence="1" key="1">
    <citation type="submission" date="2021-05" db="EMBL/GenBank/DDBJ databases">
        <title>Novel Bacillus species.</title>
        <authorList>
            <person name="Liu G."/>
        </authorList>
    </citation>
    <scope>NUCLEOTIDE SEQUENCE</scope>
    <source>
        <strain evidence="1">FJAT-50051</strain>
    </source>
</reference>
<protein>
    <recommendedName>
        <fullName evidence="2">DUF559 domain-containing protein</fullName>
    </recommendedName>
</protein>
<dbReference type="AlphaFoldDB" id="A0A942Y7K5"/>
<dbReference type="InterPro" id="IPR011335">
    <property type="entry name" value="Restrct_endonuc-II-like"/>
</dbReference>